<dbReference type="GO" id="GO:0016180">
    <property type="term" value="P:snRNA processing"/>
    <property type="evidence" value="ECO:0007669"/>
    <property type="project" value="InterPro"/>
</dbReference>
<dbReference type="AlphaFoldDB" id="M7AL72"/>
<evidence type="ECO:0000256" key="1">
    <source>
        <dbReference type="ARBA" id="ARBA00004123"/>
    </source>
</evidence>
<gene>
    <name evidence="6" type="ORF">UY3_17728</name>
</gene>
<sequence>MYTIERNAERTASAGRLLYDMFVNFPDQPVVWREINVITSALRNDSQDKQTQFLRGLFETLPGRVQCEMLLKATEQCFNTLERAEMLLLLLRRFPETVVQHGVGLGETLLEAENIEDQESPVNCFRKLFVCDVLPLIINNPDVRLPASLLYKYLNKAAEFYINYVTRSTQMENQYQGSQDTSDLMSPSKRSSQKYVIEGLTEKSSQITDPWERLFKILSIVGMRCEWQMDKGRRSFGDILHRMKDLCRYISNFDNEAHAKYKNQVVYSTMLVFFKNAFQYVSSIQPSLFQGPNAPNQVPLVLLEDVSSVYGDTDIDRNKHIHKKRKLAEGREKTMGQYKKAVTSLHHLAALQGSHSQQQITGQGSLLENQRALLQLATCHFALGEYRLTCEKVLDLMCYMVLPIQEGGKTQEEQPKVKSKFRKGSDLKLWPCTSKAIMPYCLHLLLACFKLRAFTDNRDDMALGHVIVLLQHEWPRGENLFLKAINKICQQGNFQYENFFNYVTTFQNGLLLLFTKISVMGAEENIPESTAVHWIVFPPTCGMISPGMVYCGCARVMGRGGYGLLTSRYFSWHHTVTRGITKGVKEDFRLAMERQVSRCGENLMVVLHRFCINEKILLLQTLA</sequence>
<comment type="subcellular location">
    <subcellularLocation>
        <location evidence="1">Nucleus</location>
    </subcellularLocation>
</comment>
<protein>
    <recommendedName>
        <fullName evidence="3">Integrator complex subunit 10</fullName>
    </recommendedName>
</protein>
<accession>M7AL72</accession>
<evidence type="ECO:0000313" key="6">
    <source>
        <dbReference type="EMBL" id="EMP25209.1"/>
    </source>
</evidence>
<dbReference type="GO" id="GO:0032039">
    <property type="term" value="C:integrator complex"/>
    <property type="evidence" value="ECO:0007669"/>
    <property type="project" value="InterPro"/>
</dbReference>
<evidence type="ECO:0000256" key="2">
    <source>
        <dbReference type="ARBA" id="ARBA00010391"/>
    </source>
</evidence>
<dbReference type="PANTHER" id="PTHR16055">
    <property type="entry name" value="INTEGRATOR COMPLEX SUBUNIT 10"/>
    <property type="match status" value="1"/>
</dbReference>
<dbReference type="Proteomes" id="UP000031443">
    <property type="component" value="Unassembled WGS sequence"/>
</dbReference>
<comment type="subunit">
    <text evidence="5">Component of the Integrator complex, composed of core subunits INTS1, INTS2, INTS3, INTS4, INTS5, INTS6, INTS7, INTS8, INTS9/RC74, INTS10, INTS11/CPSF3L, INTS12, INTS13, INTS14 and INTS15. The core complex associates with protein phosphatase 2A subunits PPP2CA and PPP2R1A, to form the Integrator-PP2A (INTAC) complex. INTS10 is part of the tail subcomplex, composed of INTS10, INTS13, INTS14 and INTS15.</text>
</comment>
<comment type="similarity">
    <text evidence="2">Belongs to the Integrator subunit 10 family.</text>
</comment>
<evidence type="ECO:0000256" key="3">
    <source>
        <dbReference type="ARBA" id="ARBA00016811"/>
    </source>
</evidence>
<evidence type="ECO:0000256" key="5">
    <source>
        <dbReference type="ARBA" id="ARBA00062419"/>
    </source>
</evidence>
<evidence type="ECO:0000313" key="7">
    <source>
        <dbReference type="Proteomes" id="UP000031443"/>
    </source>
</evidence>
<reference evidence="7" key="1">
    <citation type="journal article" date="2013" name="Nat. Genet.">
        <title>The draft genomes of soft-shell turtle and green sea turtle yield insights into the development and evolution of the turtle-specific body plan.</title>
        <authorList>
            <person name="Wang Z."/>
            <person name="Pascual-Anaya J."/>
            <person name="Zadissa A."/>
            <person name="Li W."/>
            <person name="Niimura Y."/>
            <person name="Huang Z."/>
            <person name="Li C."/>
            <person name="White S."/>
            <person name="Xiong Z."/>
            <person name="Fang D."/>
            <person name="Wang B."/>
            <person name="Ming Y."/>
            <person name="Chen Y."/>
            <person name="Zheng Y."/>
            <person name="Kuraku S."/>
            <person name="Pignatelli M."/>
            <person name="Herrero J."/>
            <person name="Beal K."/>
            <person name="Nozawa M."/>
            <person name="Li Q."/>
            <person name="Wang J."/>
            <person name="Zhang H."/>
            <person name="Yu L."/>
            <person name="Shigenobu S."/>
            <person name="Wang J."/>
            <person name="Liu J."/>
            <person name="Flicek P."/>
            <person name="Searle S."/>
            <person name="Wang J."/>
            <person name="Kuratani S."/>
            <person name="Yin Y."/>
            <person name="Aken B."/>
            <person name="Zhang G."/>
            <person name="Irie N."/>
        </authorList>
    </citation>
    <scope>NUCLEOTIDE SEQUENCE [LARGE SCALE GENOMIC DNA]</scope>
</reference>
<name>M7AL72_CHEMY</name>
<dbReference type="EMBL" id="KB593437">
    <property type="protein sequence ID" value="EMP25209.1"/>
    <property type="molecule type" value="Genomic_DNA"/>
</dbReference>
<dbReference type="PANTHER" id="PTHR16055:SF2">
    <property type="entry name" value="INTEGRATOR COMPLEX SUBUNIT 10"/>
    <property type="match status" value="1"/>
</dbReference>
<dbReference type="STRING" id="8469.M7AL72"/>
<dbReference type="PRINTS" id="PR02106">
    <property type="entry name" value="INTSUBUNIT10"/>
</dbReference>
<dbReference type="eggNOG" id="ENOG502QQ28">
    <property type="taxonomic scope" value="Eukaryota"/>
</dbReference>
<dbReference type="InterPro" id="IPR026164">
    <property type="entry name" value="Int_cplx_su10"/>
</dbReference>
<keyword evidence="4" id="KW-0539">Nucleus</keyword>
<evidence type="ECO:0000256" key="4">
    <source>
        <dbReference type="ARBA" id="ARBA00023242"/>
    </source>
</evidence>
<proteinExistence type="inferred from homology"/>
<dbReference type="Pfam" id="PF21045">
    <property type="entry name" value="INT10"/>
    <property type="match status" value="3"/>
</dbReference>
<keyword evidence="7" id="KW-1185">Reference proteome</keyword>
<organism evidence="6 7">
    <name type="scientific">Chelonia mydas</name>
    <name type="common">Green sea-turtle</name>
    <name type="synonym">Chelonia agassizi</name>
    <dbReference type="NCBI Taxonomy" id="8469"/>
    <lineage>
        <taxon>Eukaryota</taxon>
        <taxon>Metazoa</taxon>
        <taxon>Chordata</taxon>
        <taxon>Craniata</taxon>
        <taxon>Vertebrata</taxon>
        <taxon>Euteleostomi</taxon>
        <taxon>Archelosauria</taxon>
        <taxon>Testudinata</taxon>
        <taxon>Testudines</taxon>
        <taxon>Cryptodira</taxon>
        <taxon>Durocryptodira</taxon>
        <taxon>Americhelydia</taxon>
        <taxon>Chelonioidea</taxon>
        <taxon>Cheloniidae</taxon>
        <taxon>Chelonia</taxon>
    </lineage>
</organism>